<dbReference type="RefSeq" id="XP_039116442.1">
    <property type="nucleotide sequence ID" value="XM_039260508.1"/>
</dbReference>
<dbReference type="Proteomes" id="UP001515500">
    <property type="component" value="Chromosome 20"/>
</dbReference>
<evidence type="ECO:0000259" key="1">
    <source>
        <dbReference type="PROSITE" id="PS50878"/>
    </source>
</evidence>
<proteinExistence type="predicted"/>
<gene>
    <name evidence="3" type="primary">LOC120251854</name>
</gene>
<dbReference type="InterPro" id="IPR005135">
    <property type="entry name" value="Endo/exonuclease/phosphatase"/>
</dbReference>
<accession>A0AB40ANK5</accession>
<evidence type="ECO:0000313" key="2">
    <source>
        <dbReference type="Proteomes" id="UP001515500"/>
    </source>
</evidence>
<sequence length="488" mass="55772">MTPIAATRMSLNLVITSTKGSWILTVVYNSQIVSSQRLLWFTLADINRICLPWLIFGDFNAILSTDDFKGGASNSYIFKSRFFSNFVNSNNLMDIGFVGPRFTWCNNQSGFARRWARLDRCLANLDWISKFSSLKNTHLPGACSDHCPLLLTANSFIAPSYSIFRFNNFWFEYNTCHDIIINSFEADNHSSPMQSIQHCLFRAKRDLLSWRRTGHCSIDIEISNIEAEISLMEARELQSMDPWLVVKSRINSLRDFSGNILTSRGDIENSFLDHYQNLWSSLSTLSLDQTFSILPDDFPTLASDDKEDLIKPVTKGEVFRTLRSMPRGKSPGPDGFNVEFYLFYWNVLGDHIFKAITHFFTTAIIPSSWGKTFVVLIPKVDHPQKVTDFRPISLCNVCYKLISKILAERLKVILPKLIGIEQSGFLEGRSTFDNIIAVHELAHSLEFDKSSPPRMLVKVDIDKAFDTVEWSTILATLRRMGFPDKWIS</sequence>
<dbReference type="PROSITE" id="PS50878">
    <property type="entry name" value="RT_POL"/>
    <property type="match status" value="1"/>
</dbReference>
<dbReference type="GeneID" id="120251854"/>
<dbReference type="InterPro" id="IPR043502">
    <property type="entry name" value="DNA/RNA_pol_sf"/>
</dbReference>
<dbReference type="InterPro" id="IPR000477">
    <property type="entry name" value="RT_dom"/>
</dbReference>
<protein>
    <submittedName>
        <fullName evidence="3">Uncharacterized protein LOC120251854</fullName>
    </submittedName>
</protein>
<dbReference type="SUPFAM" id="SSF56219">
    <property type="entry name" value="DNase I-like"/>
    <property type="match status" value="1"/>
</dbReference>
<dbReference type="CDD" id="cd01650">
    <property type="entry name" value="RT_nLTR_like"/>
    <property type="match status" value="1"/>
</dbReference>
<dbReference type="Pfam" id="PF00078">
    <property type="entry name" value="RVT_1"/>
    <property type="match status" value="1"/>
</dbReference>
<dbReference type="AlphaFoldDB" id="A0AB40ANK5"/>
<organism evidence="2 3">
    <name type="scientific">Dioscorea cayennensis subsp. rotundata</name>
    <name type="common">White Guinea yam</name>
    <name type="synonym">Dioscorea rotundata</name>
    <dbReference type="NCBI Taxonomy" id="55577"/>
    <lineage>
        <taxon>Eukaryota</taxon>
        <taxon>Viridiplantae</taxon>
        <taxon>Streptophyta</taxon>
        <taxon>Embryophyta</taxon>
        <taxon>Tracheophyta</taxon>
        <taxon>Spermatophyta</taxon>
        <taxon>Magnoliopsida</taxon>
        <taxon>Liliopsida</taxon>
        <taxon>Dioscoreales</taxon>
        <taxon>Dioscoreaceae</taxon>
        <taxon>Dioscorea</taxon>
    </lineage>
</organism>
<evidence type="ECO:0000313" key="3">
    <source>
        <dbReference type="RefSeq" id="XP_039116442.1"/>
    </source>
</evidence>
<dbReference type="GO" id="GO:0003824">
    <property type="term" value="F:catalytic activity"/>
    <property type="evidence" value="ECO:0007669"/>
    <property type="project" value="InterPro"/>
</dbReference>
<dbReference type="SUPFAM" id="SSF56672">
    <property type="entry name" value="DNA/RNA polymerases"/>
    <property type="match status" value="1"/>
</dbReference>
<reference evidence="3" key="1">
    <citation type="submission" date="2025-08" db="UniProtKB">
        <authorList>
            <consortium name="RefSeq"/>
        </authorList>
    </citation>
    <scope>IDENTIFICATION</scope>
</reference>
<dbReference type="Gene3D" id="3.60.10.10">
    <property type="entry name" value="Endonuclease/exonuclease/phosphatase"/>
    <property type="match status" value="1"/>
</dbReference>
<feature type="domain" description="Reverse transcriptase" evidence="1">
    <location>
        <begin position="358"/>
        <end position="488"/>
    </location>
</feature>
<dbReference type="Pfam" id="PF03372">
    <property type="entry name" value="Exo_endo_phos"/>
    <property type="match status" value="1"/>
</dbReference>
<dbReference type="PANTHER" id="PTHR19446">
    <property type="entry name" value="REVERSE TRANSCRIPTASES"/>
    <property type="match status" value="1"/>
</dbReference>
<keyword evidence="2" id="KW-1185">Reference proteome</keyword>
<name>A0AB40ANK5_DIOCR</name>
<dbReference type="InterPro" id="IPR036691">
    <property type="entry name" value="Endo/exonu/phosph_ase_sf"/>
</dbReference>